<reference evidence="2 3" key="1">
    <citation type="submission" date="2024-01" db="EMBL/GenBank/DDBJ databases">
        <authorList>
            <person name="Allen C."/>
            <person name="Tagirdzhanova G."/>
        </authorList>
    </citation>
    <scope>NUCLEOTIDE SEQUENCE [LARGE SCALE GENOMIC DNA]</scope>
    <source>
        <strain evidence="2 3">CBS 119000</strain>
    </source>
</reference>
<comment type="caution">
    <text evidence="2">The sequence shown here is derived from an EMBL/GenBank/DDBJ whole genome shotgun (WGS) entry which is preliminary data.</text>
</comment>
<dbReference type="Pfam" id="PF07426">
    <property type="entry name" value="Dynactin_p22"/>
    <property type="match status" value="1"/>
</dbReference>
<keyword evidence="1" id="KW-0175">Coiled coil</keyword>
<evidence type="ECO:0000313" key="3">
    <source>
        <dbReference type="Proteomes" id="UP001642502"/>
    </source>
</evidence>
<feature type="coiled-coil region" evidence="1">
    <location>
        <begin position="177"/>
        <end position="204"/>
    </location>
</feature>
<evidence type="ECO:0000313" key="2">
    <source>
        <dbReference type="EMBL" id="CAK7272831.1"/>
    </source>
</evidence>
<gene>
    <name evidence="2" type="ORF">SEPCBS119000_005330</name>
</gene>
<dbReference type="Proteomes" id="UP001642502">
    <property type="component" value="Unassembled WGS sequence"/>
</dbReference>
<accession>A0ABP0DZ86</accession>
<keyword evidence="3" id="KW-1185">Reference proteome</keyword>
<evidence type="ECO:0000256" key="1">
    <source>
        <dbReference type="SAM" id="Coils"/>
    </source>
</evidence>
<proteinExistence type="predicted"/>
<name>A0ABP0DZ86_9PEZI</name>
<dbReference type="EMBL" id="CAWUON010000098">
    <property type="protein sequence ID" value="CAK7272831.1"/>
    <property type="molecule type" value="Genomic_DNA"/>
</dbReference>
<organism evidence="2 3">
    <name type="scientific">Sporothrix epigloea</name>
    <dbReference type="NCBI Taxonomy" id="1892477"/>
    <lineage>
        <taxon>Eukaryota</taxon>
        <taxon>Fungi</taxon>
        <taxon>Dikarya</taxon>
        <taxon>Ascomycota</taxon>
        <taxon>Pezizomycotina</taxon>
        <taxon>Sordariomycetes</taxon>
        <taxon>Sordariomycetidae</taxon>
        <taxon>Ophiostomatales</taxon>
        <taxon>Ophiostomataceae</taxon>
        <taxon>Sporothrix</taxon>
    </lineage>
</organism>
<evidence type="ECO:0008006" key="4">
    <source>
        <dbReference type="Google" id="ProtNLM"/>
    </source>
</evidence>
<sequence length="206" mass="22749">MDTLKQKSQVTLELLEARLRRAEHLLYGIEPDHSAQPAATTAVDGLAELERRFSSLVSNVRVYAELLKIYKLHPSLFQAPPAGMPPTQLDTDALRATVLSYASAFPATASALNAALVDTPVPDTSLSAHLAGLTPRMEAMLATQKLLDTEVAGLRRRSERLVRLYYEQQALGSAKIMERMESRLERAEGRVRRLETEAQKEVALGL</sequence>
<dbReference type="InterPro" id="IPR009991">
    <property type="entry name" value="DCTN3"/>
</dbReference>
<protein>
    <recommendedName>
        <fullName evidence="4">Nuclear distribution protein</fullName>
    </recommendedName>
</protein>